<gene>
    <name evidence="2" type="ordered locus">Os12g0173650</name>
    <name evidence="2" type="ORF">OSNPB_120173650</name>
</gene>
<evidence type="ECO:0000256" key="1">
    <source>
        <dbReference type="SAM" id="MobiDB-lite"/>
    </source>
</evidence>
<organism evidence="2 3">
    <name type="scientific">Oryza sativa subsp. japonica</name>
    <name type="common">Rice</name>
    <dbReference type="NCBI Taxonomy" id="39947"/>
    <lineage>
        <taxon>Eukaryota</taxon>
        <taxon>Viridiplantae</taxon>
        <taxon>Streptophyta</taxon>
        <taxon>Embryophyta</taxon>
        <taxon>Tracheophyta</taxon>
        <taxon>Spermatophyta</taxon>
        <taxon>Magnoliopsida</taxon>
        <taxon>Liliopsida</taxon>
        <taxon>Poales</taxon>
        <taxon>Poaceae</taxon>
        <taxon>BOP clade</taxon>
        <taxon>Oryzoideae</taxon>
        <taxon>Oryzeae</taxon>
        <taxon>Oryzinae</taxon>
        <taxon>Oryza</taxon>
        <taxon>Oryza sativa</taxon>
    </lineage>
</organism>
<evidence type="ECO:0000313" key="2">
    <source>
        <dbReference type="EMBL" id="BAT16087.1"/>
    </source>
</evidence>
<feature type="region of interest" description="Disordered" evidence="1">
    <location>
        <begin position="41"/>
        <end position="157"/>
    </location>
</feature>
<sequence length="157" mass="16870">MGAKALHSAPCWSVSSSHHVDCVMPWRREGVVPHTSTKLFVPQRRGEEKAQTKRTKPFAMPSLSPHTTTAHELDNGGLHDHRMSSTTVAAGSSSTRFAPLTSISAPAASSQATVASHSTLPPRSSPTQFTPPRSTSAHVAQHHTRSGDTVKLRIRPL</sequence>
<evidence type="ECO:0000313" key="3">
    <source>
        <dbReference type="Proteomes" id="UP000059680"/>
    </source>
</evidence>
<feature type="compositionally biased region" description="Basic and acidic residues" evidence="1">
    <location>
        <begin position="69"/>
        <end position="83"/>
    </location>
</feature>
<proteinExistence type="predicted"/>
<protein>
    <submittedName>
        <fullName evidence="2">Os12g0173650 protein</fullName>
    </submittedName>
</protein>
<dbReference type="AlphaFoldDB" id="A0A0P0Y7L4"/>
<feature type="compositionally biased region" description="Low complexity" evidence="1">
    <location>
        <begin position="84"/>
        <end position="95"/>
    </location>
</feature>
<name>A0A0P0Y7L4_ORYSJ</name>
<reference evidence="2 3" key="2">
    <citation type="journal article" date="2013" name="Plant Cell Physiol.">
        <title>Rice Annotation Project Database (RAP-DB): an integrative and interactive database for rice genomics.</title>
        <authorList>
            <person name="Sakai H."/>
            <person name="Lee S.S."/>
            <person name="Tanaka T."/>
            <person name="Numa H."/>
            <person name="Kim J."/>
            <person name="Kawahara Y."/>
            <person name="Wakimoto H."/>
            <person name="Yang C.C."/>
            <person name="Iwamoto M."/>
            <person name="Abe T."/>
            <person name="Yamada Y."/>
            <person name="Muto A."/>
            <person name="Inokuchi H."/>
            <person name="Ikemura T."/>
            <person name="Matsumoto T."/>
            <person name="Sasaki T."/>
            <person name="Itoh T."/>
        </authorList>
    </citation>
    <scope>NUCLEOTIDE SEQUENCE [LARGE SCALE GENOMIC DNA]</scope>
    <source>
        <strain evidence="3">cv. Nipponbare</strain>
    </source>
</reference>
<feature type="compositionally biased region" description="Polar residues" evidence="1">
    <location>
        <begin position="101"/>
        <end position="138"/>
    </location>
</feature>
<keyword evidence="3" id="KW-1185">Reference proteome</keyword>
<reference evidence="3" key="1">
    <citation type="journal article" date="2005" name="Nature">
        <title>The map-based sequence of the rice genome.</title>
        <authorList>
            <consortium name="International rice genome sequencing project (IRGSP)"/>
            <person name="Matsumoto T."/>
            <person name="Wu J."/>
            <person name="Kanamori H."/>
            <person name="Katayose Y."/>
            <person name="Fujisawa M."/>
            <person name="Namiki N."/>
            <person name="Mizuno H."/>
            <person name="Yamamoto K."/>
            <person name="Antonio B.A."/>
            <person name="Baba T."/>
            <person name="Sakata K."/>
            <person name="Nagamura Y."/>
            <person name="Aoki H."/>
            <person name="Arikawa K."/>
            <person name="Arita K."/>
            <person name="Bito T."/>
            <person name="Chiden Y."/>
            <person name="Fujitsuka N."/>
            <person name="Fukunaka R."/>
            <person name="Hamada M."/>
            <person name="Harada C."/>
            <person name="Hayashi A."/>
            <person name="Hijishita S."/>
            <person name="Honda M."/>
            <person name="Hosokawa S."/>
            <person name="Ichikawa Y."/>
            <person name="Idonuma A."/>
            <person name="Iijima M."/>
            <person name="Ikeda M."/>
            <person name="Ikeno M."/>
            <person name="Ito K."/>
            <person name="Ito S."/>
            <person name="Ito T."/>
            <person name="Ito Y."/>
            <person name="Ito Y."/>
            <person name="Iwabuchi A."/>
            <person name="Kamiya K."/>
            <person name="Karasawa W."/>
            <person name="Kurita K."/>
            <person name="Katagiri S."/>
            <person name="Kikuta A."/>
            <person name="Kobayashi H."/>
            <person name="Kobayashi N."/>
            <person name="Machita K."/>
            <person name="Maehara T."/>
            <person name="Masukawa M."/>
            <person name="Mizubayashi T."/>
            <person name="Mukai Y."/>
            <person name="Nagasaki H."/>
            <person name="Nagata Y."/>
            <person name="Naito S."/>
            <person name="Nakashima M."/>
            <person name="Nakama Y."/>
            <person name="Nakamichi Y."/>
            <person name="Nakamura M."/>
            <person name="Meguro A."/>
            <person name="Negishi M."/>
            <person name="Ohta I."/>
            <person name="Ohta T."/>
            <person name="Okamoto M."/>
            <person name="Ono N."/>
            <person name="Saji S."/>
            <person name="Sakaguchi M."/>
            <person name="Sakai K."/>
            <person name="Shibata M."/>
            <person name="Shimokawa T."/>
            <person name="Song J."/>
            <person name="Takazaki Y."/>
            <person name="Terasawa K."/>
            <person name="Tsugane M."/>
            <person name="Tsuji K."/>
            <person name="Ueda S."/>
            <person name="Waki K."/>
            <person name="Yamagata H."/>
            <person name="Yamamoto M."/>
            <person name="Yamamoto S."/>
            <person name="Yamane H."/>
            <person name="Yoshiki S."/>
            <person name="Yoshihara R."/>
            <person name="Yukawa K."/>
            <person name="Zhong H."/>
            <person name="Yano M."/>
            <person name="Yuan Q."/>
            <person name="Ouyang S."/>
            <person name="Liu J."/>
            <person name="Jones K.M."/>
            <person name="Gansberger K."/>
            <person name="Moffat K."/>
            <person name="Hill J."/>
            <person name="Bera J."/>
            <person name="Fadrosh D."/>
            <person name="Jin S."/>
            <person name="Johri S."/>
            <person name="Kim M."/>
            <person name="Overton L."/>
            <person name="Reardon M."/>
            <person name="Tsitrin T."/>
            <person name="Vuong H."/>
            <person name="Weaver B."/>
            <person name="Ciecko A."/>
            <person name="Tallon L."/>
            <person name="Jackson J."/>
            <person name="Pai G."/>
            <person name="Aken S.V."/>
            <person name="Utterback T."/>
            <person name="Reidmuller S."/>
            <person name="Feldblyum T."/>
            <person name="Hsiao J."/>
            <person name="Zismann V."/>
            <person name="Iobst S."/>
            <person name="de Vazeille A.R."/>
            <person name="Buell C.R."/>
            <person name="Ying K."/>
            <person name="Li Y."/>
            <person name="Lu T."/>
            <person name="Huang Y."/>
            <person name="Zhao Q."/>
            <person name="Feng Q."/>
            <person name="Zhang L."/>
            <person name="Zhu J."/>
            <person name="Weng Q."/>
            <person name="Mu J."/>
            <person name="Lu Y."/>
            <person name="Fan D."/>
            <person name="Liu Y."/>
            <person name="Guan J."/>
            <person name="Zhang Y."/>
            <person name="Yu S."/>
            <person name="Liu X."/>
            <person name="Zhang Y."/>
            <person name="Hong G."/>
            <person name="Han B."/>
            <person name="Choisne N."/>
            <person name="Demange N."/>
            <person name="Orjeda G."/>
            <person name="Samain S."/>
            <person name="Cattolico L."/>
            <person name="Pelletier E."/>
            <person name="Couloux A."/>
            <person name="Segurens B."/>
            <person name="Wincker P."/>
            <person name="D'Hont A."/>
            <person name="Scarpelli C."/>
            <person name="Weissenbach J."/>
            <person name="Salanoubat M."/>
            <person name="Quetier F."/>
            <person name="Yu Y."/>
            <person name="Kim H.R."/>
            <person name="Rambo T."/>
            <person name="Currie J."/>
            <person name="Collura K."/>
            <person name="Luo M."/>
            <person name="Yang T."/>
            <person name="Ammiraju J.S.S."/>
            <person name="Engler F."/>
            <person name="Soderlund C."/>
            <person name="Wing R.A."/>
            <person name="Palmer L.E."/>
            <person name="de la Bastide M."/>
            <person name="Spiegel L."/>
            <person name="Nascimento L."/>
            <person name="Zutavern T."/>
            <person name="O'Shaughnessy A."/>
            <person name="Dike S."/>
            <person name="Dedhia N."/>
            <person name="Preston R."/>
            <person name="Balija V."/>
            <person name="McCombie W.R."/>
            <person name="Chow T."/>
            <person name="Chen H."/>
            <person name="Chung M."/>
            <person name="Chen C."/>
            <person name="Shaw J."/>
            <person name="Wu H."/>
            <person name="Hsiao K."/>
            <person name="Chao Y."/>
            <person name="Chu M."/>
            <person name="Cheng C."/>
            <person name="Hour A."/>
            <person name="Lee P."/>
            <person name="Lin S."/>
            <person name="Lin Y."/>
            <person name="Liou J."/>
            <person name="Liu S."/>
            <person name="Hsing Y."/>
            <person name="Raghuvanshi S."/>
            <person name="Mohanty A."/>
            <person name="Bharti A.K."/>
            <person name="Gaur A."/>
            <person name="Gupta V."/>
            <person name="Kumar D."/>
            <person name="Ravi V."/>
            <person name="Vij S."/>
            <person name="Kapur A."/>
            <person name="Khurana P."/>
            <person name="Khurana P."/>
            <person name="Khurana J.P."/>
            <person name="Tyagi A.K."/>
            <person name="Gaikwad K."/>
            <person name="Singh A."/>
            <person name="Dalal V."/>
            <person name="Srivastava S."/>
            <person name="Dixit A."/>
            <person name="Pal A.K."/>
            <person name="Ghazi I.A."/>
            <person name="Yadav M."/>
            <person name="Pandit A."/>
            <person name="Bhargava A."/>
            <person name="Sureshbabu K."/>
            <person name="Batra K."/>
            <person name="Sharma T.R."/>
            <person name="Mohapatra T."/>
            <person name="Singh N.K."/>
            <person name="Messing J."/>
            <person name="Nelson A.B."/>
            <person name="Fuks G."/>
            <person name="Kavchok S."/>
            <person name="Keizer G."/>
            <person name="Linton E."/>
            <person name="Llaca V."/>
            <person name="Song R."/>
            <person name="Tanyolac B."/>
            <person name="Young S."/>
            <person name="Ho-Il K."/>
            <person name="Hahn J.H."/>
            <person name="Sangsakoo G."/>
            <person name="Vanavichit A."/>
            <person name="de Mattos Luiz.A.T."/>
            <person name="Zimmer P.D."/>
            <person name="Malone G."/>
            <person name="Dellagostin O."/>
            <person name="de Oliveira A.C."/>
            <person name="Bevan M."/>
            <person name="Bancroft I."/>
            <person name="Minx P."/>
            <person name="Cordum H."/>
            <person name="Wilson R."/>
            <person name="Cheng Z."/>
            <person name="Jin W."/>
            <person name="Jiang J."/>
            <person name="Leong S.A."/>
            <person name="Iwama H."/>
            <person name="Gojobori T."/>
            <person name="Itoh T."/>
            <person name="Niimura Y."/>
            <person name="Fujii Y."/>
            <person name="Habara T."/>
            <person name="Sakai H."/>
            <person name="Sato Y."/>
            <person name="Wilson G."/>
            <person name="Kumar K."/>
            <person name="McCouch S."/>
            <person name="Juretic N."/>
            <person name="Hoen D."/>
            <person name="Wright S."/>
            <person name="Bruskiewich R."/>
            <person name="Bureau T."/>
            <person name="Miyao A."/>
            <person name="Hirochika H."/>
            <person name="Nishikawa T."/>
            <person name="Kadowaki K."/>
            <person name="Sugiura M."/>
            <person name="Burr B."/>
            <person name="Sasaki T."/>
        </authorList>
    </citation>
    <scope>NUCLEOTIDE SEQUENCE [LARGE SCALE GENOMIC DNA]</scope>
    <source>
        <strain evidence="3">cv. Nipponbare</strain>
    </source>
</reference>
<accession>A0A0P0Y7L4</accession>
<dbReference type="InParanoid" id="A0A0P0Y7L4"/>
<dbReference type="EMBL" id="AP014968">
    <property type="protein sequence ID" value="BAT16087.1"/>
    <property type="molecule type" value="Genomic_DNA"/>
</dbReference>
<dbReference type="PaxDb" id="39947-A0A0P0Y7L4"/>
<dbReference type="Proteomes" id="UP000059680">
    <property type="component" value="Chromosome 12"/>
</dbReference>
<reference evidence="2 3" key="3">
    <citation type="journal article" date="2013" name="Rice">
        <title>Improvement of the Oryza sativa Nipponbare reference genome using next generation sequence and optical map data.</title>
        <authorList>
            <person name="Kawahara Y."/>
            <person name="de la Bastide M."/>
            <person name="Hamilton J.P."/>
            <person name="Kanamori H."/>
            <person name="McCombie W.R."/>
            <person name="Ouyang S."/>
            <person name="Schwartz D.C."/>
            <person name="Tanaka T."/>
            <person name="Wu J."/>
            <person name="Zhou S."/>
            <person name="Childs K.L."/>
            <person name="Davidson R.M."/>
            <person name="Lin H."/>
            <person name="Quesada-Ocampo L."/>
            <person name="Vaillancourt B."/>
            <person name="Sakai H."/>
            <person name="Lee S.S."/>
            <person name="Kim J."/>
            <person name="Numa H."/>
            <person name="Itoh T."/>
            <person name="Buell C.R."/>
            <person name="Matsumoto T."/>
        </authorList>
    </citation>
    <scope>NUCLEOTIDE SEQUENCE [LARGE SCALE GENOMIC DNA]</scope>
    <source>
        <strain evidence="3">cv. Nipponbare</strain>
    </source>
</reference>